<dbReference type="GO" id="GO:0005975">
    <property type="term" value="P:carbohydrate metabolic process"/>
    <property type="evidence" value="ECO:0007669"/>
    <property type="project" value="InterPro"/>
</dbReference>
<gene>
    <name evidence="3" type="ORF">AQ490_26355</name>
</gene>
<dbReference type="InterPro" id="IPR035398">
    <property type="entry name" value="Bac_rhamnosid_C"/>
</dbReference>
<dbReference type="EMBL" id="LLZU01000028">
    <property type="protein sequence ID" value="KRV48184.1"/>
    <property type="molecule type" value="Genomic_DNA"/>
</dbReference>
<accession>A0A0T6LQB4</accession>
<dbReference type="Gene3D" id="2.60.420.10">
    <property type="entry name" value="Maltose phosphorylase, domain 3"/>
    <property type="match status" value="1"/>
</dbReference>
<keyword evidence="3" id="KW-0378">Hydrolase</keyword>
<reference evidence="3 4" key="1">
    <citation type="submission" date="2015-10" db="EMBL/GenBank/DDBJ databases">
        <title>Draft genome sequence of pyrrolomycin-producing Streptomyces vitaminophilus.</title>
        <authorList>
            <person name="Graham D.E."/>
            <person name="Mahan K.M."/>
            <person name="Klingeman D.M."/>
            <person name="Hettich R.L."/>
            <person name="Parry R.J."/>
        </authorList>
    </citation>
    <scope>NUCLEOTIDE SEQUENCE [LARGE SCALE GENOMIC DNA]</scope>
    <source>
        <strain evidence="3 4">ATCC 31673</strain>
    </source>
</reference>
<dbReference type="AlphaFoldDB" id="A0A0T6LQB4"/>
<comment type="caution">
    <text evidence="3">The sequence shown here is derived from an EMBL/GenBank/DDBJ whole genome shotgun (WGS) entry which is preliminary data.</text>
</comment>
<dbReference type="PROSITE" id="PS51318">
    <property type="entry name" value="TAT"/>
    <property type="match status" value="1"/>
</dbReference>
<evidence type="ECO:0000259" key="2">
    <source>
        <dbReference type="PROSITE" id="PS50022"/>
    </source>
</evidence>
<dbReference type="InterPro" id="IPR006311">
    <property type="entry name" value="TAT_signal"/>
</dbReference>
<keyword evidence="1" id="KW-0732">Signal</keyword>
<dbReference type="PROSITE" id="PS50022">
    <property type="entry name" value="FA58C_3"/>
    <property type="match status" value="1"/>
</dbReference>
<dbReference type="InterPro" id="IPR012341">
    <property type="entry name" value="6hp_glycosidase-like_sf"/>
</dbReference>
<dbReference type="Pfam" id="PF17390">
    <property type="entry name" value="Bac_rhamnosid_C"/>
    <property type="match status" value="1"/>
</dbReference>
<name>A0A0T6LQB4_WENVI</name>
<dbReference type="PANTHER" id="PTHR34987:SF4">
    <property type="entry name" value="ALPHA-L-RHAMNOSIDASE C-TERMINAL DOMAIN-CONTAINING PROTEIN"/>
    <property type="match status" value="1"/>
</dbReference>
<dbReference type="eggNOG" id="COG3408">
    <property type="taxonomic scope" value="Bacteria"/>
</dbReference>
<dbReference type="Pfam" id="PF22633">
    <property type="entry name" value="F5_F8_type_C_2"/>
    <property type="match status" value="1"/>
</dbReference>
<feature type="domain" description="F5/8 type C" evidence="2">
    <location>
        <begin position="815"/>
        <end position="981"/>
    </location>
</feature>
<dbReference type="InterPro" id="IPR035396">
    <property type="entry name" value="Bac_rhamnosid6H"/>
</dbReference>
<sequence length="982" mass="106880">MTPHSDRCAEPTHPYSRRRVLGIAAAATAVAAVPFASAAPAFAATPGTAGSGRPFDPRTRWMGTASSAANQWTAYRRSLDLPGAPVSAPARIAADTKYWLWINDQMVVFEGGLKRGPNPNDTYCDEIDLAPYLRQGTNTLAVLVWYFGKNGFSHQDSGRAGLLFECVADTPDGRVVVPSGTDWKASVHPGYRASSGGGQPNYRLPESNVHYDARQGAPFDDWTGPGFDDASWPAATDLGPAGAAPWNALVARPIPFFRHSGLLDYTNQADLPATGTGGTPIVATLPSNLQVTPYLKVDAPAGAVIGIQTDHYRDGGEANVRSTYVTTGGVQEFESLGWMSGTDVRYTIPEGVRVLALKYRESGYDTDFTGSFSSSDAFFDVLWGKAARTMYLNMRDTYFDCPTRERAQWWGDVVNQLKEGFYTFDHRSHALGRKAIRELAAWQKPDGALYSPVPAGNWKSELPTQMLASVWSFQTFHLYTGDEQTVASVYPQVKAYLKLWSMDADGLVRHRSGDWDWEDWGSQIDARVLDNAWFHLALDSAITLARLSGNDSDIPTWRALQVSIERNFDRVLWDAGAKAYRSPGYRGDTDDRGNALAVVAGLADPVNHDAITTVLLNHINASPYLEFYVLEALYLMRRPDVAESRMRRRYAQQVADPGYTLWEVWDKRGGTDNHAWNGGPLYALSAYAAGVRPTEPGYRSFEVLPQPGGFGSFRAVVPSVRGRIAVEFTRAEDRVELSVLAPPGAPARIGVPVFGGADPSVTVRGRTVFSGGEARGGVPGLRCTGRDEDYVYVEIDQPGRWEFGCVGAGVDQAPGDGDNLALYRPVTSNDSLEIGEWSAFRLTNGSTTGTPGDLGYTSNFHTSADVSAAPLWVEIDLGADKDLSEVVLHPRTDTTTADGLTCGFPVDFTIQVRASGASSATVARTVTGEPNPAGAGRSYTFDRVRARYVRLQVTRLGPPARDEGGANYHRLQLTEFEVRNPS</sequence>
<feature type="chain" id="PRO_5006670576" evidence="1">
    <location>
        <begin position="44"/>
        <end position="982"/>
    </location>
</feature>
<proteinExistence type="predicted"/>
<protein>
    <submittedName>
        <fullName evidence="3">Glycoside hydrolase family 78</fullName>
    </submittedName>
</protein>
<evidence type="ECO:0000313" key="3">
    <source>
        <dbReference type="EMBL" id="KRV48184.1"/>
    </source>
</evidence>
<evidence type="ECO:0000313" key="4">
    <source>
        <dbReference type="Proteomes" id="UP000050867"/>
    </source>
</evidence>
<dbReference type="PANTHER" id="PTHR34987">
    <property type="entry name" value="C, PUTATIVE (AFU_ORTHOLOGUE AFUA_3G02880)-RELATED"/>
    <property type="match status" value="1"/>
</dbReference>
<keyword evidence="4" id="KW-1185">Reference proteome</keyword>
<dbReference type="InterPro" id="IPR008979">
    <property type="entry name" value="Galactose-bd-like_sf"/>
</dbReference>
<evidence type="ECO:0000256" key="1">
    <source>
        <dbReference type="SAM" id="SignalP"/>
    </source>
</evidence>
<dbReference type="eggNOG" id="COG3387">
    <property type="taxonomic scope" value="Bacteria"/>
</dbReference>
<dbReference type="Gene3D" id="1.50.10.10">
    <property type="match status" value="1"/>
</dbReference>
<dbReference type="InterPro" id="IPR008928">
    <property type="entry name" value="6-hairpin_glycosidase_sf"/>
</dbReference>
<dbReference type="Proteomes" id="UP000050867">
    <property type="component" value="Unassembled WGS sequence"/>
</dbReference>
<dbReference type="Pfam" id="PF17389">
    <property type="entry name" value="Bac_rhamnosid6H"/>
    <property type="match status" value="1"/>
</dbReference>
<organism evidence="3 4">
    <name type="scientific">Wenjunlia vitaminophila</name>
    <name type="common">Streptomyces vitaminophilus</name>
    <dbReference type="NCBI Taxonomy" id="76728"/>
    <lineage>
        <taxon>Bacteria</taxon>
        <taxon>Bacillati</taxon>
        <taxon>Actinomycetota</taxon>
        <taxon>Actinomycetes</taxon>
        <taxon>Kitasatosporales</taxon>
        <taxon>Streptomycetaceae</taxon>
        <taxon>Wenjunlia</taxon>
    </lineage>
</organism>
<dbReference type="SUPFAM" id="SSF49785">
    <property type="entry name" value="Galactose-binding domain-like"/>
    <property type="match status" value="2"/>
</dbReference>
<feature type="signal peptide" evidence="1">
    <location>
        <begin position="1"/>
        <end position="43"/>
    </location>
</feature>
<dbReference type="GO" id="GO:0016787">
    <property type="term" value="F:hydrolase activity"/>
    <property type="evidence" value="ECO:0007669"/>
    <property type="project" value="UniProtKB-KW"/>
</dbReference>
<dbReference type="Gene3D" id="2.60.120.260">
    <property type="entry name" value="Galactose-binding domain-like"/>
    <property type="match status" value="2"/>
</dbReference>
<dbReference type="SUPFAM" id="SSF48208">
    <property type="entry name" value="Six-hairpin glycosidases"/>
    <property type="match status" value="1"/>
</dbReference>
<dbReference type="InterPro" id="IPR000421">
    <property type="entry name" value="FA58C"/>
</dbReference>
<dbReference type="RefSeq" id="WP_018385311.1">
    <property type="nucleotide sequence ID" value="NZ_LLZU01000028.1"/>
</dbReference>
<dbReference type="STRING" id="76728.AQ490_26355"/>